<organism evidence="6 7">
    <name type="scientific">Armillaria tabescens</name>
    <name type="common">Ringless honey mushroom</name>
    <name type="synonym">Agaricus tabescens</name>
    <dbReference type="NCBI Taxonomy" id="1929756"/>
    <lineage>
        <taxon>Eukaryota</taxon>
        <taxon>Fungi</taxon>
        <taxon>Dikarya</taxon>
        <taxon>Basidiomycota</taxon>
        <taxon>Agaricomycotina</taxon>
        <taxon>Agaricomycetes</taxon>
        <taxon>Agaricomycetidae</taxon>
        <taxon>Agaricales</taxon>
        <taxon>Marasmiineae</taxon>
        <taxon>Physalacriaceae</taxon>
        <taxon>Desarmillaria</taxon>
    </lineage>
</organism>
<evidence type="ECO:0000256" key="2">
    <source>
        <dbReference type="ARBA" id="ARBA00022703"/>
    </source>
</evidence>
<evidence type="ECO:0000313" key="7">
    <source>
        <dbReference type="Proteomes" id="UP001175211"/>
    </source>
</evidence>
<keyword evidence="3" id="KW-0788">Thiol protease</keyword>
<dbReference type="RefSeq" id="XP_060334330.1">
    <property type="nucleotide sequence ID" value="XM_060472218.1"/>
</dbReference>
<dbReference type="PANTHER" id="PTHR48104">
    <property type="entry name" value="METACASPASE-4"/>
    <property type="match status" value="1"/>
</dbReference>
<keyword evidence="3" id="KW-0645">Protease</keyword>
<sequence length="687" mass="76138">MLLWWINIVVSTAKEVLWYLQTPSPLSDHPQASSPSEVPQEKPPPPPTEIVIPIPAPSLFALIIGIDKYSDPGVHNLSGAVADADHVEKFLIEVVRVKPGNIKNLRDEQATRHVIVEEIHRMANDVRIKKEDPILIFFAGHGAFGKAESSSEKISMLVPYGFKVASTEEEGQGVLDITLGRLLANLAEKKGDNITVIFDCCHSGSGTRTDEYDPTYAVRSVELPPDYTIPDHIISNARTTKVPENLATAGLASHVLLSACKEQEFAQERGRRGLFTKALLDQLENLGSVDKITYQALIARLPDLGVAVKALTSHEYCSTQRLRNPNACCIHFEGRRKTLEAYVLDAGEAIGIKEGSQFAVFEDLNVDSTPVGTLVAYETSPFTTVMRRASDSPSFELEKQGFALQTLVAKGDDLRLFIELNSQLLDVFQSVKEEMEKKDASKRGIVLVEEDENPDLIVAVEHDQVVFNITEPTCKKYGLERMPFKVSADVSIIYPILRGAADFYWLLHHTSNEGSLAENVKLEGFCLQKTGKRDKKLKPILAPFGANLIQDNGVMNVFVDDKNVYGFKITNNWEIPLHAALFYLDASDLSITPYFLPPTAKANLVDEPLPAEGSLTIGYGSGGERPREYYLRENQDVDIGFLKLLVSTEYVDYFEVETVFTVPPRPSPPALWDTILITVVQRKGKSA</sequence>
<comment type="caution">
    <text evidence="6">The sequence shown here is derived from an EMBL/GenBank/DDBJ whole genome shotgun (WGS) entry which is preliminary data.</text>
</comment>
<keyword evidence="3" id="KW-0378">Hydrolase</keyword>
<evidence type="ECO:0000256" key="3">
    <source>
        <dbReference type="ARBA" id="ARBA00022807"/>
    </source>
</evidence>
<dbReference type="AlphaFoldDB" id="A0AA39NC38"/>
<dbReference type="GO" id="GO:0005737">
    <property type="term" value="C:cytoplasm"/>
    <property type="evidence" value="ECO:0007669"/>
    <property type="project" value="TreeGrafter"/>
</dbReference>
<dbReference type="SUPFAM" id="SSF52129">
    <property type="entry name" value="Caspase-like"/>
    <property type="match status" value="1"/>
</dbReference>
<comment type="similarity">
    <text evidence="1">Belongs to the peptidase C14B family.</text>
</comment>
<dbReference type="GeneID" id="85355766"/>
<dbReference type="InterPro" id="IPR050452">
    <property type="entry name" value="Metacaspase"/>
</dbReference>
<dbReference type="GO" id="GO:0004197">
    <property type="term" value="F:cysteine-type endopeptidase activity"/>
    <property type="evidence" value="ECO:0007669"/>
    <property type="project" value="InterPro"/>
</dbReference>
<name>A0AA39NC38_ARMTA</name>
<accession>A0AA39NC38</accession>
<dbReference type="GO" id="GO:0006508">
    <property type="term" value="P:proteolysis"/>
    <property type="evidence" value="ECO:0007669"/>
    <property type="project" value="InterPro"/>
</dbReference>
<protein>
    <submittedName>
        <fullName evidence="6">Caspase domain-containing protein</fullName>
    </submittedName>
</protein>
<proteinExistence type="inferred from homology"/>
<keyword evidence="2" id="KW-0053">Apoptosis</keyword>
<evidence type="ECO:0000259" key="5">
    <source>
        <dbReference type="Pfam" id="PF00656"/>
    </source>
</evidence>
<dbReference type="Pfam" id="PF00656">
    <property type="entry name" value="Peptidase_C14"/>
    <property type="match status" value="1"/>
</dbReference>
<dbReference type="Proteomes" id="UP001175211">
    <property type="component" value="Unassembled WGS sequence"/>
</dbReference>
<keyword evidence="7" id="KW-1185">Reference proteome</keyword>
<gene>
    <name evidence="6" type="ORF">EV420DRAFT_1521359</name>
</gene>
<dbReference type="EMBL" id="JAUEPS010000008">
    <property type="protein sequence ID" value="KAK0462864.1"/>
    <property type="molecule type" value="Genomic_DNA"/>
</dbReference>
<evidence type="ECO:0000313" key="6">
    <source>
        <dbReference type="EMBL" id="KAK0462864.1"/>
    </source>
</evidence>
<dbReference type="InterPro" id="IPR011600">
    <property type="entry name" value="Pept_C14_caspase"/>
</dbReference>
<dbReference type="PANTHER" id="PTHR48104:SF30">
    <property type="entry name" value="METACASPASE-1"/>
    <property type="match status" value="1"/>
</dbReference>
<evidence type="ECO:0000256" key="1">
    <source>
        <dbReference type="ARBA" id="ARBA00009005"/>
    </source>
</evidence>
<reference evidence="6" key="1">
    <citation type="submission" date="2023-06" db="EMBL/GenBank/DDBJ databases">
        <authorList>
            <consortium name="Lawrence Berkeley National Laboratory"/>
            <person name="Ahrendt S."/>
            <person name="Sahu N."/>
            <person name="Indic B."/>
            <person name="Wong-Bajracharya J."/>
            <person name="Merenyi Z."/>
            <person name="Ke H.-M."/>
            <person name="Monk M."/>
            <person name="Kocsube S."/>
            <person name="Drula E."/>
            <person name="Lipzen A."/>
            <person name="Balint B."/>
            <person name="Henrissat B."/>
            <person name="Andreopoulos B."/>
            <person name="Martin F.M."/>
            <person name="Harder C.B."/>
            <person name="Rigling D."/>
            <person name="Ford K.L."/>
            <person name="Foster G.D."/>
            <person name="Pangilinan J."/>
            <person name="Papanicolaou A."/>
            <person name="Barry K."/>
            <person name="LaButti K."/>
            <person name="Viragh M."/>
            <person name="Koriabine M."/>
            <person name="Yan M."/>
            <person name="Riley R."/>
            <person name="Champramary S."/>
            <person name="Plett K.L."/>
            <person name="Tsai I.J."/>
            <person name="Slot J."/>
            <person name="Sipos G."/>
            <person name="Plett J."/>
            <person name="Nagy L.G."/>
            <person name="Grigoriev I.V."/>
        </authorList>
    </citation>
    <scope>NUCLEOTIDE SEQUENCE</scope>
    <source>
        <strain evidence="6">CCBAS 213</strain>
    </source>
</reference>
<feature type="region of interest" description="Disordered" evidence="4">
    <location>
        <begin position="28"/>
        <end position="48"/>
    </location>
</feature>
<dbReference type="GO" id="GO:0006915">
    <property type="term" value="P:apoptotic process"/>
    <property type="evidence" value="ECO:0007669"/>
    <property type="project" value="UniProtKB-KW"/>
</dbReference>
<dbReference type="InterPro" id="IPR029030">
    <property type="entry name" value="Caspase-like_dom_sf"/>
</dbReference>
<feature type="domain" description="Peptidase C14 caspase" evidence="5">
    <location>
        <begin position="60"/>
        <end position="288"/>
    </location>
</feature>
<evidence type="ECO:0000256" key="4">
    <source>
        <dbReference type="SAM" id="MobiDB-lite"/>
    </source>
</evidence>
<dbReference type="Gene3D" id="3.40.50.1460">
    <property type="match status" value="1"/>
</dbReference>